<evidence type="ECO:0000313" key="3">
    <source>
        <dbReference type="EMBL" id="MCS5712167.1"/>
    </source>
</evidence>
<sequence>MMLRDLKDQKKLETFLPDDLDIFRRILKAQRENDLQRYEELQNELTDAQINAFTEYKHTLNMEILEPTPSMTTAYAQARNTRSVVGEAPSVLEPEETMPSKKKKRMCHIL</sequence>
<evidence type="ECO:0000256" key="1">
    <source>
        <dbReference type="SAM" id="Coils"/>
    </source>
</evidence>
<gene>
    <name evidence="2" type="ORF">HT99x_00004</name>
    <name evidence="3" type="ORF">HT99x_012050</name>
</gene>
<dbReference type="STRING" id="295108.HT99x_00004"/>
<reference evidence="2" key="1">
    <citation type="submission" date="2015-09" db="EMBL/GenBank/DDBJ databases">
        <title>Draft Genome Sequences of Two Novel Amoeba-resistant Intranuclear Bacteria, Candidatus Berkiella cookevillensis and Candidatus Berkiella aquae.</title>
        <authorList>
            <person name="Mehari Y.T."/>
            <person name="Arivett B.A."/>
            <person name="Farone A.L."/>
            <person name="Gunderson J.H."/>
            <person name="Farone M.B."/>
        </authorList>
    </citation>
    <scope>NUCLEOTIDE SEQUENCE [LARGE SCALE GENOMIC DNA]</scope>
    <source>
        <strain evidence="2">HT99</strain>
    </source>
</reference>
<proteinExistence type="predicted"/>
<organism evidence="2">
    <name type="scientific">Candidatus Berkiella aquae</name>
    <dbReference type="NCBI Taxonomy" id="295108"/>
    <lineage>
        <taxon>Bacteria</taxon>
        <taxon>Pseudomonadati</taxon>
        <taxon>Pseudomonadota</taxon>
        <taxon>Gammaproteobacteria</taxon>
        <taxon>Candidatus Berkiellales</taxon>
        <taxon>Candidatus Berkiellaceae</taxon>
        <taxon>Candidatus Berkiella</taxon>
    </lineage>
</organism>
<dbReference type="AlphaFoldDB" id="A0A0Q9YZK9"/>
<reference evidence="3" key="2">
    <citation type="journal article" date="2016" name="Genome Announc.">
        <title>Draft Genome Sequences of Two Novel Amoeba-Resistant Intranuclear Bacteria, 'Candidatus Berkiella cookevillensis' and 'Candidatus Berkiella aquae'.</title>
        <authorList>
            <person name="Mehari Y.T."/>
            <person name="Arivett B.A."/>
            <person name="Farone A.L."/>
            <person name="Gunderson J.H."/>
            <person name="Farone M.B."/>
        </authorList>
    </citation>
    <scope>NUCLEOTIDE SEQUENCE</scope>
    <source>
        <strain evidence="3">HT99</strain>
    </source>
</reference>
<dbReference type="EMBL" id="LKAJ02000001">
    <property type="protein sequence ID" value="MCS5712167.1"/>
    <property type="molecule type" value="Genomic_DNA"/>
</dbReference>
<keyword evidence="1" id="KW-0175">Coiled coil</keyword>
<accession>A0A0Q9YZK9</accession>
<dbReference type="EMBL" id="LKAJ01000001">
    <property type="protein sequence ID" value="KRG22468.1"/>
    <property type="molecule type" value="Genomic_DNA"/>
</dbReference>
<evidence type="ECO:0000313" key="2">
    <source>
        <dbReference type="EMBL" id="KRG22468.1"/>
    </source>
</evidence>
<dbReference type="Proteomes" id="UP000051497">
    <property type="component" value="Unassembled WGS sequence"/>
</dbReference>
<protein>
    <submittedName>
        <fullName evidence="2">Uncharacterized protein</fullName>
    </submittedName>
</protein>
<keyword evidence="4" id="KW-1185">Reference proteome</keyword>
<name>A0A0Q9YZK9_9GAMM</name>
<reference evidence="3" key="3">
    <citation type="submission" date="2021-06" db="EMBL/GenBank/DDBJ databases">
        <title>Genomic Description and Analysis of Intracellular Bacteria, Candidatus Berkiella cookevillensis and Candidatus Berkiella aquae.</title>
        <authorList>
            <person name="Kidane D.T."/>
            <person name="Mehari Y.T."/>
            <person name="Rice F.C."/>
            <person name="Arivett B.A."/>
            <person name="Farone A.L."/>
            <person name="Berk S.G."/>
            <person name="Farone M.B."/>
        </authorList>
    </citation>
    <scope>NUCLEOTIDE SEQUENCE</scope>
    <source>
        <strain evidence="3">HT99</strain>
    </source>
</reference>
<feature type="coiled-coil region" evidence="1">
    <location>
        <begin position="24"/>
        <end position="51"/>
    </location>
</feature>
<evidence type="ECO:0000313" key="4">
    <source>
        <dbReference type="Proteomes" id="UP000051497"/>
    </source>
</evidence>
<comment type="caution">
    <text evidence="2">The sequence shown here is derived from an EMBL/GenBank/DDBJ whole genome shotgun (WGS) entry which is preliminary data.</text>
</comment>
<dbReference type="RefSeq" id="WP_075064674.1">
    <property type="nucleotide sequence ID" value="NZ_LKAJ02000001.1"/>
</dbReference>